<dbReference type="EMBL" id="JBHEZZ010000023">
    <property type="protein sequence ID" value="MFC1405702.1"/>
    <property type="molecule type" value="Genomic_DNA"/>
</dbReference>
<keyword evidence="3" id="KW-0378">Hydrolase</keyword>
<name>A0ABV6UW85_9ACTN</name>
<sequence>MRKLFWLAVLGIGAMSLMVLPLGLAAGGSATADTSSTATGAPGLNPVLAQAYQQAATRAPERVPACTGMTWQILAGVAQVESNQAAGHTIAADGQITPPIIGPALDGTGTGGNTTAVRNGTGYAHALGPFQFMPATWAADGINARGTAAAPDVQNAFDASLTAAVYLCGKGRDLTQATQLHDALYSYNHSEAYVAQVEAAITQFQQLPTTAAVPASGRAAVVIAAALAERGIPYSWGGGNAHGPTRGICCSQGGQDGSKVIGFDCSGLTLYAYAQAGVTLPRLAADQAAVGRRIPASAGLSALRPGDLVFFGLIPGDDASIYHVAIYEGGGMMLEAPRPSENVKSAPVWSYDYAGGAAVL</sequence>
<evidence type="ECO:0000256" key="1">
    <source>
        <dbReference type="ARBA" id="ARBA00007074"/>
    </source>
</evidence>
<dbReference type="Gene3D" id="1.10.530.10">
    <property type="match status" value="1"/>
</dbReference>
<keyword evidence="4" id="KW-0788">Thiol protease</keyword>
<dbReference type="Proteomes" id="UP001592528">
    <property type="component" value="Unassembled WGS sequence"/>
</dbReference>
<dbReference type="InterPro" id="IPR000064">
    <property type="entry name" value="NLP_P60_dom"/>
</dbReference>
<dbReference type="InterPro" id="IPR051794">
    <property type="entry name" value="PG_Endopeptidase_C40"/>
</dbReference>
<reference evidence="7 8" key="1">
    <citation type="submission" date="2024-09" db="EMBL/GenBank/DDBJ databases">
        <authorList>
            <person name="Lee S.D."/>
        </authorList>
    </citation>
    <scope>NUCLEOTIDE SEQUENCE [LARGE SCALE GENOMIC DNA]</scope>
    <source>
        <strain evidence="7 8">N1-5</strain>
    </source>
</reference>
<evidence type="ECO:0000256" key="3">
    <source>
        <dbReference type="ARBA" id="ARBA00022801"/>
    </source>
</evidence>
<evidence type="ECO:0000256" key="5">
    <source>
        <dbReference type="SAM" id="SignalP"/>
    </source>
</evidence>
<gene>
    <name evidence="7" type="ORF">ACEZDJ_30875</name>
</gene>
<dbReference type="PANTHER" id="PTHR47359">
    <property type="entry name" value="PEPTIDOGLYCAN DL-ENDOPEPTIDASE CWLO"/>
    <property type="match status" value="1"/>
</dbReference>
<evidence type="ECO:0000256" key="4">
    <source>
        <dbReference type="ARBA" id="ARBA00022807"/>
    </source>
</evidence>
<dbReference type="Gene3D" id="3.90.1720.10">
    <property type="entry name" value="endopeptidase domain like (from Nostoc punctiforme)"/>
    <property type="match status" value="1"/>
</dbReference>
<dbReference type="SUPFAM" id="SSF53955">
    <property type="entry name" value="Lysozyme-like"/>
    <property type="match status" value="1"/>
</dbReference>
<evidence type="ECO:0000256" key="2">
    <source>
        <dbReference type="ARBA" id="ARBA00022670"/>
    </source>
</evidence>
<organism evidence="7 8">
    <name type="scientific">Streptacidiphilus cavernicola</name>
    <dbReference type="NCBI Taxonomy" id="3342716"/>
    <lineage>
        <taxon>Bacteria</taxon>
        <taxon>Bacillati</taxon>
        <taxon>Actinomycetota</taxon>
        <taxon>Actinomycetes</taxon>
        <taxon>Kitasatosporales</taxon>
        <taxon>Streptomycetaceae</taxon>
        <taxon>Streptacidiphilus</taxon>
    </lineage>
</organism>
<dbReference type="InterPro" id="IPR023346">
    <property type="entry name" value="Lysozyme-like_dom_sf"/>
</dbReference>
<comment type="similarity">
    <text evidence="1">Belongs to the peptidase C40 family.</text>
</comment>
<evidence type="ECO:0000259" key="6">
    <source>
        <dbReference type="PROSITE" id="PS51935"/>
    </source>
</evidence>
<dbReference type="InterPro" id="IPR038765">
    <property type="entry name" value="Papain-like_cys_pep_sf"/>
</dbReference>
<dbReference type="Pfam" id="PF00877">
    <property type="entry name" value="NLPC_P60"/>
    <property type="match status" value="1"/>
</dbReference>
<keyword evidence="5" id="KW-0732">Signal</keyword>
<keyword evidence="2" id="KW-0645">Protease</keyword>
<feature type="domain" description="NlpC/P60" evidence="6">
    <location>
        <begin position="216"/>
        <end position="360"/>
    </location>
</feature>
<proteinExistence type="inferred from homology"/>
<dbReference type="PROSITE" id="PS51935">
    <property type="entry name" value="NLPC_P60"/>
    <property type="match status" value="1"/>
</dbReference>
<dbReference type="PANTHER" id="PTHR47359:SF3">
    <property type="entry name" value="NLP_P60 DOMAIN-CONTAINING PROTEIN-RELATED"/>
    <property type="match status" value="1"/>
</dbReference>
<keyword evidence="8" id="KW-1185">Reference proteome</keyword>
<feature type="signal peptide" evidence="5">
    <location>
        <begin position="1"/>
        <end position="32"/>
    </location>
</feature>
<feature type="chain" id="PRO_5046319711" evidence="5">
    <location>
        <begin position="33"/>
        <end position="360"/>
    </location>
</feature>
<evidence type="ECO:0000313" key="8">
    <source>
        <dbReference type="Proteomes" id="UP001592528"/>
    </source>
</evidence>
<protein>
    <submittedName>
        <fullName evidence="7">NlpC/P60 family protein</fullName>
    </submittedName>
</protein>
<dbReference type="SUPFAM" id="SSF54001">
    <property type="entry name" value="Cysteine proteinases"/>
    <property type="match status" value="1"/>
</dbReference>
<evidence type="ECO:0000313" key="7">
    <source>
        <dbReference type="EMBL" id="MFC1405702.1"/>
    </source>
</evidence>
<comment type="caution">
    <text evidence="7">The sequence shown here is derived from an EMBL/GenBank/DDBJ whole genome shotgun (WGS) entry which is preliminary data.</text>
</comment>
<dbReference type="RefSeq" id="WP_051726386.1">
    <property type="nucleotide sequence ID" value="NZ_JBHEZZ010000023.1"/>
</dbReference>
<accession>A0ABV6UW85</accession>